<dbReference type="PANTHER" id="PTHR24252">
    <property type="entry name" value="ACROSIN-RELATED"/>
    <property type="match status" value="1"/>
</dbReference>
<keyword evidence="6 16" id="KW-0645">Protease</keyword>
<dbReference type="Proteomes" id="UP000218231">
    <property type="component" value="Unassembled WGS sequence"/>
</dbReference>
<dbReference type="CDD" id="cd00037">
    <property type="entry name" value="CLECT"/>
    <property type="match status" value="1"/>
</dbReference>
<dbReference type="CDD" id="cd00112">
    <property type="entry name" value="LDLa"/>
    <property type="match status" value="2"/>
</dbReference>
<dbReference type="InterPro" id="IPR018114">
    <property type="entry name" value="TRYPSIN_HIS"/>
</dbReference>
<dbReference type="InterPro" id="IPR003609">
    <property type="entry name" value="Pan_app"/>
</dbReference>
<evidence type="ECO:0000256" key="13">
    <source>
        <dbReference type="ARBA" id="ARBA00030576"/>
    </source>
</evidence>
<dbReference type="InterPro" id="IPR023415">
    <property type="entry name" value="LDLR_class-A_CS"/>
</dbReference>
<dbReference type="Gene3D" id="4.10.1220.10">
    <property type="entry name" value="EGF-type module"/>
    <property type="match status" value="1"/>
</dbReference>
<dbReference type="Gene3D" id="2.40.20.10">
    <property type="entry name" value="Plasminogen Kringle 4"/>
    <property type="match status" value="1"/>
</dbReference>
<feature type="disulfide bond" evidence="14">
    <location>
        <begin position="528"/>
        <end position="543"/>
    </location>
</feature>
<feature type="domain" description="Apple" evidence="20">
    <location>
        <begin position="342"/>
        <end position="422"/>
    </location>
</feature>
<evidence type="ECO:0000256" key="9">
    <source>
        <dbReference type="ARBA" id="ARBA00022801"/>
    </source>
</evidence>
<dbReference type="PROSITE" id="PS50068">
    <property type="entry name" value="LDLRA_2"/>
    <property type="match status" value="2"/>
</dbReference>
<dbReference type="PROSITE" id="PS00135">
    <property type="entry name" value="TRYPSIN_SER"/>
    <property type="match status" value="1"/>
</dbReference>
<dbReference type="PRINTS" id="PR00722">
    <property type="entry name" value="CHYMOTRYPSIN"/>
</dbReference>
<evidence type="ECO:0000256" key="2">
    <source>
        <dbReference type="ARBA" id="ARBA00004613"/>
    </source>
</evidence>
<comment type="caution">
    <text evidence="15">Lacks conserved residue(s) required for the propagation of feature annotation.</text>
</comment>
<evidence type="ECO:0000313" key="22">
    <source>
        <dbReference type="Proteomes" id="UP000218231"/>
    </source>
</evidence>
<dbReference type="PROSITE" id="PS00134">
    <property type="entry name" value="TRYPSIN_HIS"/>
    <property type="match status" value="1"/>
</dbReference>
<feature type="domain" description="C-type lectin" evidence="17">
    <location>
        <begin position="104"/>
        <end position="209"/>
    </location>
</feature>
<evidence type="ECO:0000259" key="19">
    <source>
        <dbReference type="PROSITE" id="PS50287"/>
    </source>
</evidence>
<dbReference type="InterPro" id="IPR009003">
    <property type="entry name" value="Peptidase_S1_PA"/>
</dbReference>
<evidence type="ECO:0000256" key="10">
    <source>
        <dbReference type="ARBA" id="ARBA00022825"/>
    </source>
</evidence>
<evidence type="ECO:0000256" key="16">
    <source>
        <dbReference type="RuleBase" id="RU363034"/>
    </source>
</evidence>
<dbReference type="Pfam" id="PF00024">
    <property type="entry name" value="PAN_1"/>
    <property type="match status" value="1"/>
</dbReference>
<dbReference type="PROSITE" id="PS01209">
    <property type="entry name" value="LDLRA_1"/>
    <property type="match status" value="2"/>
</dbReference>
<dbReference type="OrthoDB" id="10012881at2759"/>
<dbReference type="SMART" id="SM00034">
    <property type="entry name" value="CLECT"/>
    <property type="match status" value="1"/>
</dbReference>
<dbReference type="InterPro" id="IPR036772">
    <property type="entry name" value="SRCR-like_dom_sf"/>
</dbReference>
<dbReference type="InterPro" id="IPR016187">
    <property type="entry name" value="CTDL_fold"/>
</dbReference>
<comment type="caution">
    <text evidence="21">The sequence shown here is derived from an EMBL/GenBank/DDBJ whole genome shotgun (WGS) entry which is preliminary data.</text>
</comment>
<dbReference type="InterPro" id="IPR001254">
    <property type="entry name" value="Trypsin_dom"/>
</dbReference>
<sequence>MSSGFSLRKLQDSQLEVQDPRTGQFYSLCEDSFKEEYAESVCRHQAGKFESSQVVPLNASSHSIACGSKPNGERHCFSYLSTYCNHGIRINCQVKYCNKEFIELPSKCITISTEQFNGYSEAKEACANQQHVISAPHENDRDKLIQLINKDFDSTRLYFTSGFRRGSQWTWEGGQQIEFEVGGSGRCLAIRNGTWIGADCDETGEVICEQGKECIARGRYEGSHNHTQMGTMSSGLPCMKWNDPSVLFYGNVTSKQAEWNHNFCRVVASYDQPSCFISPNALQECSVPICPDDPYNHEQKADLASICEPGFFQCGNSLQCVADEFRCDYEFDCKNGKDEENCPEYLLSFELIGAYKLAAKITEIWTFIPQVQACAKRCIESLLVCEAFSYEPRTKNCLLTDSTEMSPILAPRISSQFYKRRFSSRDVQFKLNSMTLQAKKDATWHSVCDDGYSTDFASDICHIAGYGRSPKYSQKSSEISNTKGWKLNCLRDVACNSTQLHECRPLRCSTCSEEVCSDGLCLARHQMCDGRADCSDRDDEADCDNISFRLVNGSEMSGSVEVFFHSQWQPLCQQHFDANKICSSMRMGHVNLPGTILEPTRLSEPGWMITCNETCHLTGLNSCAEQARIRCNGKVIDESSKCGIRRVPVAARDPWKTRVARIVGGFETAAGAFPWTAAIRVKLTKTHHCGASILDRTHLITAAHCFEDDKRPLTYDVIVGEYDNNVTDPNEQVFNVTQIHFYPLYEDLFAHDIAIVEISRPGIEWSDYVQPICLPPREFNYQTGRMCVVSGWGSMGLKYPHRLQAALIPIIDRQQCINASRIYQSMSRSAFCAGYLEGGIDSCQGDSGGPLACQREDGAYVLAGVISWGDGCAQKNQPGIYTMVAPYISWIQSIIES</sequence>
<dbReference type="Gene3D" id="2.40.10.10">
    <property type="entry name" value="Trypsin-like serine proteases"/>
    <property type="match status" value="1"/>
</dbReference>
<evidence type="ECO:0000313" key="21">
    <source>
        <dbReference type="EMBL" id="PAV86428.1"/>
    </source>
</evidence>
<dbReference type="InterPro" id="IPR016186">
    <property type="entry name" value="C-type_lectin-like/link_sf"/>
</dbReference>
<dbReference type="Pfam" id="PF00089">
    <property type="entry name" value="Trypsin"/>
    <property type="match status" value="1"/>
</dbReference>
<comment type="subcellular location">
    <subcellularLocation>
        <location evidence="2">Secreted</location>
    </subcellularLocation>
</comment>
<evidence type="ECO:0000259" key="17">
    <source>
        <dbReference type="PROSITE" id="PS50041"/>
    </source>
</evidence>
<dbReference type="EMBL" id="LIAE01006666">
    <property type="protein sequence ID" value="PAV86428.1"/>
    <property type="molecule type" value="Genomic_DNA"/>
</dbReference>
<accession>A0A2A2LK42</accession>
<dbReference type="AlphaFoldDB" id="A0A2A2LK42"/>
<dbReference type="SMART" id="SM00202">
    <property type="entry name" value="SR"/>
    <property type="match status" value="1"/>
</dbReference>
<evidence type="ECO:0000256" key="8">
    <source>
        <dbReference type="ARBA" id="ARBA00022737"/>
    </source>
</evidence>
<keyword evidence="9 16" id="KW-0378">Hydrolase</keyword>
<dbReference type="PROSITE" id="PS50240">
    <property type="entry name" value="TRYPSIN_DOM"/>
    <property type="match status" value="1"/>
</dbReference>
<dbReference type="InterPro" id="IPR002172">
    <property type="entry name" value="LDrepeatLR_classA_rpt"/>
</dbReference>
<dbReference type="InterPro" id="IPR013806">
    <property type="entry name" value="Kringle-like"/>
</dbReference>
<evidence type="ECO:0000256" key="3">
    <source>
        <dbReference type="ARBA" id="ARBA00017669"/>
    </source>
</evidence>
<dbReference type="SMART" id="SM00020">
    <property type="entry name" value="Tryp_SPc"/>
    <property type="match status" value="1"/>
</dbReference>
<dbReference type="PROSITE" id="PS50287">
    <property type="entry name" value="SRCR_2"/>
    <property type="match status" value="2"/>
</dbReference>
<protein>
    <recommendedName>
        <fullName evidence="3">Neurotrypsin</fullName>
    </recommendedName>
    <alternativeName>
        <fullName evidence="13">Serine protease 12</fullName>
    </alternativeName>
</protein>
<dbReference type="SMART" id="SM00192">
    <property type="entry name" value="LDLa"/>
    <property type="match status" value="2"/>
</dbReference>
<comment type="function">
    <text evidence="1">Plays a role in neuronal plasticity and the proteolytic action may subserve structural reorganizations associated with learning and memory operations.</text>
</comment>
<keyword evidence="4" id="KW-0964">Secreted</keyword>
<dbReference type="SUPFAM" id="SSF57414">
    <property type="entry name" value="Hairpin loop containing domain-like"/>
    <property type="match status" value="1"/>
</dbReference>
<evidence type="ECO:0000256" key="11">
    <source>
        <dbReference type="ARBA" id="ARBA00023157"/>
    </source>
</evidence>
<dbReference type="InterPro" id="IPR038178">
    <property type="entry name" value="Kringle_sf"/>
</dbReference>
<dbReference type="GO" id="GO:0016020">
    <property type="term" value="C:membrane"/>
    <property type="evidence" value="ECO:0007669"/>
    <property type="project" value="InterPro"/>
</dbReference>
<evidence type="ECO:0000256" key="12">
    <source>
        <dbReference type="ARBA" id="ARBA00023180"/>
    </source>
</evidence>
<feature type="domain" description="SRCR" evidence="19">
    <location>
        <begin position="420"/>
        <end position="535"/>
    </location>
</feature>
<dbReference type="SMART" id="SM00473">
    <property type="entry name" value="PAN_AP"/>
    <property type="match status" value="1"/>
</dbReference>
<evidence type="ECO:0000256" key="14">
    <source>
        <dbReference type="PROSITE-ProRule" id="PRU00124"/>
    </source>
</evidence>
<evidence type="ECO:0000256" key="6">
    <source>
        <dbReference type="ARBA" id="ARBA00022670"/>
    </source>
</evidence>
<evidence type="ECO:0000256" key="4">
    <source>
        <dbReference type="ARBA" id="ARBA00022525"/>
    </source>
</evidence>
<dbReference type="PROSITE" id="PS50948">
    <property type="entry name" value="PAN"/>
    <property type="match status" value="1"/>
</dbReference>
<evidence type="ECO:0000256" key="5">
    <source>
        <dbReference type="ARBA" id="ARBA00022572"/>
    </source>
</evidence>
<keyword evidence="12" id="KW-0325">Glycoprotein</keyword>
<feature type="domain" description="Peptidase S1" evidence="18">
    <location>
        <begin position="662"/>
        <end position="896"/>
    </location>
</feature>
<reference evidence="21 22" key="1">
    <citation type="journal article" date="2017" name="Curr. Biol.">
        <title>Genome architecture and evolution of a unichromosomal asexual nematode.</title>
        <authorList>
            <person name="Fradin H."/>
            <person name="Zegar C."/>
            <person name="Gutwein M."/>
            <person name="Lucas J."/>
            <person name="Kovtun M."/>
            <person name="Corcoran D."/>
            <person name="Baugh L.R."/>
            <person name="Kiontke K."/>
            <person name="Gunsalus K."/>
            <person name="Fitch D.H."/>
            <person name="Piano F."/>
        </authorList>
    </citation>
    <scope>NUCLEOTIDE SEQUENCE [LARGE SCALE GENOMIC DNA]</scope>
    <source>
        <strain evidence="21">PF1309</strain>
    </source>
</reference>
<dbReference type="Gene3D" id="3.10.250.10">
    <property type="entry name" value="SRCR-like domain"/>
    <property type="match status" value="2"/>
</dbReference>
<dbReference type="InterPro" id="IPR000001">
    <property type="entry name" value="Kringle"/>
</dbReference>
<dbReference type="Pfam" id="PF00057">
    <property type="entry name" value="Ldl_recept_a"/>
    <property type="match status" value="1"/>
</dbReference>
<feature type="domain" description="SRCR" evidence="19">
    <location>
        <begin position="548"/>
        <end position="643"/>
    </location>
</feature>
<dbReference type="InterPro" id="IPR001314">
    <property type="entry name" value="Peptidase_S1A"/>
</dbReference>
<dbReference type="InterPro" id="IPR033116">
    <property type="entry name" value="TRYPSIN_SER"/>
</dbReference>
<organism evidence="21 22">
    <name type="scientific">Diploscapter pachys</name>
    <dbReference type="NCBI Taxonomy" id="2018661"/>
    <lineage>
        <taxon>Eukaryota</taxon>
        <taxon>Metazoa</taxon>
        <taxon>Ecdysozoa</taxon>
        <taxon>Nematoda</taxon>
        <taxon>Chromadorea</taxon>
        <taxon>Rhabditida</taxon>
        <taxon>Rhabditina</taxon>
        <taxon>Rhabditomorpha</taxon>
        <taxon>Rhabditoidea</taxon>
        <taxon>Rhabditidae</taxon>
        <taxon>Diploscapter</taxon>
    </lineage>
</organism>
<evidence type="ECO:0000256" key="15">
    <source>
        <dbReference type="PROSITE-ProRule" id="PRU00196"/>
    </source>
</evidence>
<keyword evidence="8" id="KW-0677">Repeat</keyword>
<dbReference type="SMART" id="SM00130">
    <property type="entry name" value="KR"/>
    <property type="match status" value="1"/>
</dbReference>
<keyword evidence="22" id="KW-1185">Reference proteome</keyword>
<keyword evidence="7" id="KW-0356">Hemostasis</keyword>
<dbReference type="PROSITE" id="PS50041">
    <property type="entry name" value="C_TYPE_LECTIN_2"/>
    <property type="match status" value="1"/>
</dbReference>
<dbReference type="InterPro" id="IPR001190">
    <property type="entry name" value="SRCR"/>
</dbReference>
<evidence type="ECO:0000256" key="1">
    <source>
        <dbReference type="ARBA" id="ARBA00002744"/>
    </source>
</evidence>
<dbReference type="InterPro" id="IPR001304">
    <property type="entry name" value="C-type_lectin-like"/>
</dbReference>
<dbReference type="Gene3D" id="4.10.400.10">
    <property type="entry name" value="Low-density Lipoprotein Receptor"/>
    <property type="match status" value="1"/>
</dbReference>
<evidence type="ECO:0000256" key="7">
    <source>
        <dbReference type="ARBA" id="ARBA00022696"/>
    </source>
</evidence>
<dbReference type="GO" id="GO:0004252">
    <property type="term" value="F:serine-type endopeptidase activity"/>
    <property type="evidence" value="ECO:0007669"/>
    <property type="project" value="InterPro"/>
</dbReference>
<dbReference type="PANTHER" id="PTHR24252:SF7">
    <property type="entry name" value="HYALIN"/>
    <property type="match status" value="1"/>
</dbReference>
<dbReference type="GO" id="GO:0005576">
    <property type="term" value="C:extracellular region"/>
    <property type="evidence" value="ECO:0007669"/>
    <property type="project" value="UniProtKB-SubCell"/>
</dbReference>
<evidence type="ECO:0000259" key="20">
    <source>
        <dbReference type="PROSITE" id="PS50948"/>
    </source>
</evidence>
<dbReference type="GO" id="GO:0007599">
    <property type="term" value="P:hemostasis"/>
    <property type="evidence" value="ECO:0007669"/>
    <property type="project" value="UniProtKB-KW"/>
</dbReference>
<dbReference type="GO" id="GO:0006508">
    <property type="term" value="P:proteolysis"/>
    <property type="evidence" value="ECO:0007669"/>
    <property type="project" value="UniProtKB-KW"/>
</dbReference>
<dbReference type="SUPFAM" id="SSF57440">
    <property type="entry name" value="Kringle-like"/>
    <property type="match status" value="1"/>
</dbReference>
<dbReference type="CDD" id="cd00190">
    <property type="entry name" value="Tryp_SPc"/>
    <property type="match status" value="1"/>
</dbReference>
<dbReference type="Gene3D" id="3.50.4.10">
    <property type="entry name" value="Hepatocyte Growth Factor"/>
    <property type="match status" value="1"/>
</dbReference>
<feature type="disulfide bond" evidence="14">
    <location>
        <begin position="516"/>
        <end position="534"/>
    </location>
</feature>
<keyword evidence="11 14" id="KW-1015">Disulfide bond</keyword>
<dbReference type="SUPFAM" id="SSF57424">
    <property type="entry name" value="LDL receptor-like module"/>
    <property type="match status" value="2"/>
</dbReference>
<evidence type="ECO:0000259" key="18">
    <source>
        <dbReference type="PROSITE" id="PS50240"/>
    </source>
</evidence>
<feature type="disulfide bond" evidence="14">
    <location>
        <begin position="327"/>
        <end position="342"/>
    </location>
</feature>
<dbReference type="InterPro" id="IPR043504">
    <property type="entry name" value="Peptidase_S1_PA_chymotrypsin"/>
</dbReference>
<keyword evidence="5" id="KW-0420">Kringle</keyword>
<name>A0A2A2LK42_9BILA</name>
<gene>
    <name evidence="21" type="ORF">WR25_24463</name>
</gene>
<dbReference type="SUPFAM" id="SSF56436">
    <property type="entry name" value="C-type lectin-like"/>
    <property type="match status" value="1"/>
</dbReference>
<dbReference type="Gene3D" id="3.10.100.10">
    <property type="entry name" value="Mannose-Binding Protein A, subunit A"/>
    <property type="match status" value="1"/>
</dbReference>
<dbReference type="SUPFAM" id="SSF56487">
    <property type="entry name" value="SRCR-like"/>
    <property type="match status" value="2"/>
</dbReference>
<dbReference type="SUPFAM" id="SSF50494">
    <property type="entry name" value="Trypsin-like serine proteases"/>
    <property type="match status" value="1"/>
</dbReference>
<keyword evidence="10 16" id="KW-0720">Serine protease</keyword>
<proteinExistence type="predicted"/>
<dbReference type="STRING" id="2018661.A0A2A2LK42"/>
<dbReference type="InterPro" id="IPR036055">
    <property type="entry name" value="LDL_receptor-like_sf"/>
</dbReference>
<dbReference type="FunFam" id="2.40.10.10:FF:000015">
    <property type="entry name" value="Atrial natriuretic peptide-converting enzyme"/>
    <property type="match status" value="1"/>
</dbReference>